<feature type="compositionally biased region" description="Basic and acidic residues" evidence="1">
    <location>
        <begin position="50"/>
        <end position="62"/>
    </location>
</feature>
<reference evidence="2" key="1">
    <citation type="journal article" date="2021" name="Proc. Natl. Acad. Sci. U.S.A.">
        <title>A Catalog of Tens of Thousands of Viruses from Human Metagenomes Reveals Hidden Associations with Chronic Diseases.</title>
        <authorList>
            <person name="Tisza M.J."/>
            <person name="Buck C.B."/>
        </authorList>
    </citation>
    <scope>NUCLEOTIDE SEQUENCE</scope>
    <source>
        <strain evidence="2">Ctm7X10</strain>
    </source>
</reference>
<dbReference type="EMBL" id="BK032530">
    <property type="protein sequence ID" value="DAF46093.1"/>
    <property type="molecule type" value="Genomic_DNA"/>
</dbReference>
<evidence type="ECO:0000313" key="2">
    <source>
        <dbReference type="EMBL" id="DAF46093.1"/>
    </source>
</evidence>
<accession>A0A8S5S4Y0</accession>
<proteinExistence type="predicted"/>
<feature type="region of interest" description="Disordered" evidence="1">
    <location>
        <begin position="1"/>
        <end position="75"/>
    </location>
</feature>
<evidence type="ECO:0000256" key="1">
    <source>
        <dbReference type="SAM" id="MobiDB-lite"/>
    </source>
</evidence>
<organism evidence="2">
    <name type="scientific">Siphoviridae sp. ctm7X10</name>
    <dbReference type="NCBI Taxonomy" id="2827929"/>
    <lineage>
        <taxon>Viruses</taxon>
        <taxon>Duplodnaviria</taxon>
        <taxon>Heunggongvirae</taxon>
        <taxon>Uroviricota</taxon>
        <taxon>Caudoviricetes</taxon>
    </lineage>
</organism>
<sequence length="75" mass="7958">MGRRSGLWAAAPSARPVLCSDSPGTGPDGRVPVQGRGTEEMGDRLLGGLPHERPHPETGTDREADETLPAQKDKQ</sequence>
<protein>
    <submittedName>
        <fullName evidence="2">Uncharacterized protein</fullName>
    </submittedName>
</protein>
<name>A0A8S5S4Y0_9CAUD</name>